<keyword evidence="5 13" id="KW-0808">Transferase</keyword>
<dbReference type="GO" id="GO:0008616">
    <property type="term" value="P:tRNA queuosine(34) biosynthetic process"/>
    <property type="evidence" value="ECO:0007669"/>
    <property type="project" value="UniProtKB-UniRule"/>
</dbReference>
<evidence type="ECO:0000256" key="4">
    <source>
        <dbReference type="ARBA" id="ARBA00022490"/>
    </source>
</evidence>
<sequence length="346" mass="37932">MSELTLDDFDYDLPPELIAQAPAADRTASRLLHLDAAGALHDRQFANLPGLLRPHDLLVFNDTRVIKARLFGEKRSGGKVEVLVERITEPDRALVHLRASKSPKAGAVMRLADAFEVTMLGREADLFDLRFPAPVLELLAEHGQTPLPPYITHTPDTGDDTRYQTVYAREPGAVAAPTAGLHFDEPLLETLRAQGVETAFVTLHVGAGTFLPVRADKLSEHVMHSELYTLPQATVDAIARARAAGGRVIAVGTTSVRALESAAASHWPLQATRGDTRLFITPGYAFRVVDALVTNFHLPKSTLMMLISAFAGMDPIRRAYAHAVARRYRFFSYGDAMFIEHRPAQA</sequence>
<dbReference type="InterPro" id="IPR042119">
    <property type="entry name" value="QueA_dom2"/>
</dbReference>
<dbReference type="NCBIfam" id="TIGR00113">
    <property type="entry name" value="queA"/>
    <property type="match status" value="1"/>
</dbReference>
<evidence type="ECO:0000256" key="6">
    <source>
        <dbReference type="ARBA" id="ARBA00022691"/>
    </source>
</evidence>
<dbReference type="Proteomes" id="UP000277294">
    <property type="component" value="Unassembled WGS sequence"/>
</dbReference>
<dbReference type="PANTHER" id="PTHR30307:SF0">
    <property type="entry name" value="S-ADENOSYLMETHIONINE:TRNA RIBOSYLTRANSFERASE-ISOMERASE"/>
    <property type="match status" value="1"/>
</dbReference>
<evidence type="ECO:0000256" key="8">
    <source>
        <dbReference type="ARBA" id="ARBA00052751"/>
    </source>
</evidence>
<evidence type="ECO:0000256" key="2">
    <source>
        <dbReference type="ARBA" id="ARBA00004691"/>
    </source>
</evidence>
<proteinExistence type="inferred from homology"/>
<evidence type="ECO:0000256" key="11">
    <source>
        <dbReference type="ARBA" id="ARBA00069325"/>
    </source>
</evidence>
<dbReference type="SUPFAM" id="SSF111337">
    <property type="entry name" value="QueA-like"/>
    <property type="match status" value="1"/>
</dbReference>
<dbReference type="InterPro" id="IPR036100">
    <property type="entry name" value="QueA_sf"/>
</dbReference>
<comment type="catalytic activity">
    <reaction evidence="8 13">
        <text>7-aminomethyl-7-carbaguanosine(34) in tRNA + S-adenosyl-L-methionine = epoxyqueuosine(34) in tRNA + adenine + L-methionine + 2 H(+)</text>
        <dbReference type="Rhea" id="RHEA:32155"/>
        <dbReference type="Rhea" id="RHEA-COMP:10342"/>
        <dbReference type="Rhea" id="RHEA-COMP:18582"/>
        <dbReference type="ChEBI" id="CHEBI:15378"/>
        <dbReference type="ChEBI" id="CHEBI:16708"/>
        <dbReference type="ChEBI" id="CHEBI:57844"/>
        <dbReference type="ChEBI" id="CHEBI:59789"/>
        <dbReference type="ChEBI" id="CHEBI:82833"/>
        <dbReference type="ChEBI" id="CHEBI:194443"/>
        <dbReference type="EC" id="2.4.99.17"/>
    </reaction>
</comment>
<comment type="pathway">
    <text evidence="2 13">tRNA modification; tRNA-queuosine biosynthesis.</text>
</comment>
<keyword evidence="14" id="KW-0413">Isomerase</keyword>
<dbReference type="RefSeq" id="WP_124081457.1">
    <property type="nucleotide sequence ID" value="NZ_UWPJ01000031.1"/>
</dbReference>
<evidence type="ECO:0000313" key="15">
    <source>
        <dbReference type="Proteomes" id="UP000277294"/>
    </source>
</evidence>
<keyword evidence="15" id="KW-1185">Reference proteome</keyword>
<accession>A0A3P4B8A5</accession>
<keyword evidence="14" id="KW-0328">Glycosyltransferase</keyword>
<evidence type="ECO:0000256" key="13">
    <source>
        <dbReference type="HAMAP-Rule" id="MF_00113"/>
    </source>
</evidence>
<evidence type="ECO:0000256" key="12">
    <source>
        <dbReference type="ARBA" id="ARBA00076160"/>
    </source>
</evidence>
<dbReference type="OrthoDB" id="9805933at2"/>
<dbReference type="GO" id="GO:0005737">
    <property type="term" value="C:cytoplasm"/>
    <property type="evidence" value="ECO:0007669"/>
    <property type="project" value="UniProtKB-SubCell"/>
</dbReference>
<evidence type="ECO:0000256" key="5">
    <source>
        <dbReference type="ARBA" id="ARBA00022679"/>
    </source>
</evidence>
<keyword evidence="6 13" id="KW-0949">S-adenosyl-L-methionine</keyword>
<keyword evidence="4 13" id="KW-0963">Cytoplasm</keyword>
<evidence type="ECO:0000256" key="3">
    <source>
        <dbReference type="ARBA" id="ARBA00011245"/>
    </source>
</evidence>
<evidence type="ECO:0000256" key="7">
    <source>
        <dbReference type="ARBA" id="ARBA00022785"/>
    </source>
</evidence>
<name>A0A3P4B8A5_9BURK</name>
<comment type="subcellular location">
    <subcellularLocation>
        <location evidence="1 13">Cytoplasm</location>
    </subcellularLocation>
</comment>
<evidence type="ECO:0000256" key="1">
    <source>
        <dbReference type="ARBA" id="ARBA00004496"/>
    </source>
</evidence>
<dbReference type="EMBL" id="UWPJ01000031">
    <property type="protein sequence ID" value="VCU71860.1"/>
    <property type="molecule type" value="Genomic_DNA"/>
</dbReference>
<keyword evidence="7 13" id="KW-0671">Queuosine biosynthesis</keyword>
<protein>
    <recommendedName>
        <fullName evidence="11 13">S-adenosylmethionine:tRNA ribosyltransferase-isomerase</fullName>
        <ecNumber evidence="10 13">2.4.99.17</ecNumber>
    </recommendedName>
    <alternativeName>
        <fullName evidence="12 13">Queuosine biosynthesis protein QueA</fullName>
    </alternativeName>
</protein>
<dbReference type="Gene3D" id="2.40.10.240">
    <property type="entry name" value="QueA-like"/>
    <property type="match status" value="1"/>
</dbReference>
<evidence type="ECO:0000256" key="10">
    <source>
        <dbReference type="ARBA" id="ARBA00066503"/>
    </source>
</evidence>
<dbReference type="EC" id="2.4.99.17" evidence="10 13"/>
<dbReference type="UniPathway" id="UPA00392"/>
<organism evidence="14 15">
    <name type="scientific">Pigmentiphaga humi</name>
    <dbReference type="NCBI Taxonomy" id="2478468"/>
    <lineage>
        <taxon>Bacteria</taxon>
        <taxon>Pseudomonadati</taxon>
        <taxon>Pseudomonadota</taxon>
        <taxon>Betaproteobacteria</taxon>
        <taxon>Burkholderiales</taxon>
        <taxon>Alcaligenaceae</taxon>
        <taxon>Pigmentiphaga</taxon>
    </lineage>
</organism>
<dbReference type="PANTHER" id="PTHR30307">
    <property type="entry name" value="S-ADENOSYLMETHIONINE:TRNA RIBOSYLTRANSFERASE-ISOMERASE"/>
    <property type="match status" value="1"/>
</dbReference>
<evidence type="ECO:0000313" key="14">
    <source>
        <dbReference type="EMBL" id="VCU71860.1"/>
    </source>
</evidence>
<dbReference type="HAMAP" id="MF_00113">
    <property type="entry name" value="QueA"/>
    <property type="match status" value="1"/>
</dbReference>
<dbReference type="InterPro" id="IPR003699">
    <property type="entry name" value="QueA"/>
</dbReference>
<gene>
    <name evidence="13 14" type="primary">queA</name>
    <name evidence="14" type="ORF">PIGHUM_03950</name>
</gene>
<dbReference type="FunFam" id="3.40.1780.10:FF:000001">
    <property type="entry name" value="S-adenosylmethionine:tRNA ribosyltransferase-isomerase"/>
    <property type="match status" value="1"/>
</dbReference>
<dbReference type="AlphaFoldDB" id="A0A3P4B8A5"/>
<reference evidence="14 15" key="1">
    <citation type="submission" date="2018-10" db="EMBL/GenBank/DDBJ databases">
        <authorList>
            <person name="Criscuolo A."/>
        </authorList>
    </citation>
    <scope>NUCLEOTIDE SEQUENCE [LARGE SCALE GENOMIC DNA]</scope>
    <source>
        <strain evidence="14">DnA1</strain>
    </source>
</reference>
<comment type="subunit">
    <text evidence="3 13">Monomer.</text>
</comment>
<dbReference type="GO" id="GO:0051075">
    <property type="term" value="F:S-adenosylmethionine:tRNA ribosyltransferase-isomerase activity"/>
    <property type="evidence" value="ECO:0007669"/>
    <property type="project" value="UniProtKB-EC"/>
</dbReference>
<dbReference type="InterPro" id="IPR042118">
    <property type="entry name" value="QueA_dom1"/>
</dbReference>
<comment type="similarity">
    <text evidence="9 13">Belongs to the QueA family.</text>
</comment>
<dbReference type="Pfam" id="PF02547">
    <property type="entry name" value="Queuosine_synth"/>
    <property type="match status" value="1"/>
</dbReference>
<dbReference type="NCBIfam" id="NF001140">
    <property type="entry name" value="PRK00147.1"/>
    <property type="match status" value="1"/>
</dbReference>
<dbReference type="Gene3D" id="3.40.1780.10">
    <property type="entry name" value="QueA-like"/>
    <property type="match status" value="1"/>
</dbReference>
<comment type="function">
    <text evidence="13">Transfers and isomerizes the ribose moiety from AdoMet to the 7-aminomethyl group of 7-deazaguanine (preQ1-tRNA) to give epoxyqueuosine (oQ-tRNA).</text>
</comment>
<evidence type="ECO:0000256" key="9">
    <source>
        <dbReference type="ARBA" id="ARBA00061210"/>
    </source>
</evidence>